<feature type="chain" id="PRO_5024982991" evidence="10">
    <location>
        <begin position="24"/>
        <end position="254"/>
    </location>
</feature>
<evidence type="ECO:0000256" key="3">
    <source>
        <dbReference type="ARBA" id="ARBA00022692"/>
    </source>
</evidence>
<dbReference type="GO" id="GO:0046872">
    <property type="term" value="F:metal ion binding"/>
    <property type="evidence" value="ECO:0007669"/>
    <property type="project" value="UniProtKB-KW"/>
</dbReference>
<dbReference type="PROSITE" id="PS51007">
    <property type="entry name" value="CYTC"/>
    <property type="match status" value="1"/>
</dbReference>
<feature type="binding site" description="covalent" evidence="8">
    <location>
        <position position="57"/>
    </location>
    <ligand>
        <name>heme c</name>
        <dbReference type="ChEBI" id="CHEBI:61717"/>
    </ligand>
</feature>
<keyword evidence="4 8" id="KW-0479">Metal-binding</keyword>
<name>A0A656HBY1_THINJ</name>
<feature type="transmembrane region" description="Helical" evidence="9">
    <location>
        <begin position="226"/>
        <end position="245"/>
    </location>
</feature>
<evidence type="ECO:0000313" key="13">
    <source>
        <dbReference type="Proteomes" id="UP000005317"/>
    </source>
</evidence>
<dbReference type="Pfam" id="PF02167">
    <property type="entry name" value="Cytochrom_C1"/>
    <property type="match status" value="1"/>
</dbReference>
<proteinExistence type="predicted"/>
<keyword evidence="3 9" id="KW-0812">Transmembrane</keyword>
<dbReference type="EMBL" id="JH651384">
    <property type="protein sequence ID" value="EIJ33672.1"/>
    <property type="molecule type" value="Genomic_DNA"/>
</dbReference>
<dbReference type="RefSeq" id="WP_002707621.1">
    <property type="nucleotide sequence ID" value="NZ_JH651384.1"/>
</dbReference>
<dbReference type="PANTHER" id="PTHR10266">
    <property type="entry name" value="CYTOCHROME C1"/>
    <property type="match status" value="1"/>
</dbReference>
<reference evidence="13" key="1">
    <citation type="journal article" date="2011" name="Stand. Genomic Sci.">
        <title>Genome sequence of the filamentous, gliding Thiothrix nivea neotype strain (JP2(T)).</title>
        <authorList>
            <person name="Lapidus A."/>
            <person name="Nolan M."/>
            <person name="Lucas S."/>
            <person name="Glavina Del Rio T."/>
            <person name="Tice H."/>
            <person name="Cheng J.F."/>
            <person name="Tapia R."/>
            <person name="Han C."/>
            <person name="Goodwin L."/>
            <person name="Pitluck S."/>
            <person name="Liolios K."/>
            <person name="Pagani I."/>
            <person name="Ivanova N."/>
            <person name="Huntemann M."/>
            <person name="Mavromatis K."/>
            <person name="Mikhailova N."/>
            <person name="Pati A."/>
            <person name="Chen A."/>
            <person name="Palaniappan K."/>
            <person name="Land M."/>
            <person name="Brambilla E.M."/>
            <person name="Rohde M."/>
            <person name="Abt B."/>
            <person name="Verbarg S."/>
            <person name="Goker M."/>
            <person name="Bristow J."/>
            <person name="Eisen J.A."/>
            <person name="Markowitz V."/>
            <person name="Hugenholtz P."/>
            <person name="Kyrpides N.C."/>
            <person name="Klenk H.P."/>
            <person name="Woyke T."/>
        </authorList>
    </citation>
    <scope>NUCLEOTIDE SEQUENCE [LARGE SCALE GENOMIC DNA]</scope>
    <source>
        <strain evidence="13">ATCC 35100 / DSM 5205 / JP2</strain>
    </source>
</reference>
<dbReference type="GO" id="GO:0020037">
    <property type="term" value="F:heme binding"/>
    <property type="evidence" value="ECO:0007669"/>
    <property type="project" value="InterPro"/>
</dbReference>
<comment type="cofactor">
    <cofactor evidence="8">
        <name>heme c</name>
        <dbReference type="ChEBI" id="CHEBI:61717"/>
    </cofactor>
    <text evidence="8">Binds 1 heme c group covalently per subunit.</text>
</comment>
<dbReference type="InterPro" id="IPR002326">
    <property type="entry name" value="Cyt_c1"/>
</dbReference>
<evidence type="ECO:0000259" key="11">
    <source>
        <dbReference type="PROSITE" id="PS51007"/>
    </source>
</evidence>
<evidence type="ECO:0000256" key="7">
    <source>
        <dbReference type="ARBA" id="ARBA00023136"/>
    </source>
</evidence>
<gene>
    <name evidence="12" type="ORF">Thini_1050</name>
</gene>
<dbReference type="Gene3D" id="1.10.760.10">
    <property type="entry name" value="Cytochrome c-like domain"/>
    <property type="match status" value="1"/>
</dbReference>
<evidence type="ECO:0000256" key="5">
    <source>
        <dbReference type="ARBA" id="ARBA00022989"/>
    </source>
</evidence>
<evidence type="ECO:0000256" key="1">
    <source>
        <dbReference type="ARBA" id="ARBA00004370"/>
    </source>
</evidence>
<dbReference type="GO" id="GO:0009055">
    <property type="term" value="F:electron transfer activity"/>
    <property type="evidence" value="ECO:0007669"/>
    <property type="project" value="InterPro"/>
</dbReference>
<feature type="binding site" description="covalent" evidence="8">
    <location>
        <position position="54"/>
    </location>
    <ligand>
        <name>heme c</name>
        <dbReference type="ChEBI" id="CHEBI:61717"/>
    </ligand>
</feature>
<organism evidence="12 13">
    <name type="scientific">Thiothrix nivea (strain ATCC 35100 / DSM 5205 / JP2)</name>
    <dbReference type="NCBI Taxonomy" id="870187"/>
    <lineage>
        <taxon>Bacteria</taxon>
        <taxon>Pseudomonadati</taxon>
        <taxon>Pseudomonadota</taxon>
        <taxon>Gammaproteobacteria</taxon>
        <taxon>Thiotrichales</taxon>
        <taxon>Thiotrichaceae</taxon>
        <taxon>Thiothrix</taxon>
    </lineage>
</organism>
<keyword evidence="5 9" id="KW-1133">Transmembrane helix</keyword>
<dbReference type="Gene3D" id="1.20.5.100">
    <property type="entry name" value="Cytochrome c1, transmembrane anchor, C-terminal"/>
    <property type="match status" value="1"/>
</dbReference>
<protein>
    <submittedName>
        <fullName evidence="12">Cytochrome c1</fullName>
    </submittedName>
</protein>
<keyword evidence="10" id="KW-0732">Signal</keyword>
<keyword evidence="6 8" id="KW-0408">Iron</keyword>
<dbReference type="OrthoDB" id="9798864at2"/>
<feature type="domain" description="Cytochrome c" evidence="11">
    <location>
        <begin position="41"/>
        <end position="220"/>
    </location>
</feature>
<sequence precursor="true">MKKFIASVMFALSASVMTTAAMASGGGVHLEHADVDIHNKASLQRGVKYYVNYCMGCHSLGFSRYNRIAQDLGLTDEQVAKNLIFTRDANGELQKSGALMKNGISQKDSAEWFGAPPPDLTLVGRSRGPDWIYSYLKAFYVDPSRPMGVNNTVFPNVGMPHVLWELQGFQEKECTKEGEGEHAAEHCELKLTKAGSMTPSEYDQTVRDLTNFLAYVGEPAALNRKMYGVFVLLFLGLFAVIAYFLKKEYWKDVH</sequence>
<dbReference type="Proteomes" id="UP000005317">
    <property type="component" value="Unassembled WGS sequence"/>
</dbReference>
<evidence type="ECO:0000256" key="4">
    <source>
        <dbReference type="ARBA" id="ARBA00022723"/>
    </source>
</evidence>
<dbReference type="InterPro" id="IPR009056">
    <property type="entry name" value="Cyt_c-like_dom"/>
</dbReference>
<feature type="binding site" description="covalent" evidence="8">
    <location>
        <position position="58"/>
    </location>
    <ligand>
        <name>heme c</name>
        <dbReference type="ChEBI" id="CHEBI:61717"/>
    </ligand>
</feature>
<keyword evidence="13" id="KW-1185">Reference proteome</keyword>
<evidence type="ECO:0000256" key="9">
    <source>
        <dbReference type="SAM" id="Phobius"/>
    </source>
</evidence>
<keyword evidence="7 9" id="KW-0472">Membrane</keyword>
<dbReference type="AlphaFoldDB" id="A0A656HBY1"/>
<evidence type="ECO:0000256" key="10">
    <source>
        <dbReference type="SAM" id="SignalP"/>
    </source>
</evidence>
<accession>A0A656HBY1</accession>
<feature type="signal peptide" evidence="10">
    <location>
        <begin position="1"/>
        <end position="23"/>
    </location>
</feature>
<dbReference type="GO" id="GO:0016020">
    <property type="term" value="C:membrane"/>
    <property type="evidence" value="ECO:0007669"/>
    <property type="project" value="UniProtKB-SubCell"/>
</dbReference>
<evidence type="ECO:0000256" key="6">
    <source>
        <dbReference type="ARBA" id="ARBA00023004"/>
    </source>
</evidence>
<evidence type="ECO:0000256" key="2">
    <source>
        <dbReference type="ARBA" id="ARBA00022617"/>
    </source>
</evidence>
<dbReference type="InterPro" id="IPR036909">
    <property type="entry name" value="Cyt_c-like_dom_sf"/>
</dbReference>
<dbReference type="PANTHER" id="PTHR10266:SF3">
    <property type="entry name" value="CYTOCHROME C1, HEME PROTEIN, MITOCHONDRIAL"/>
    <property type="match status" value="1"/>
</dbReference>
<evidence type="ECO:0000256" key="8">
    <source>
        <dbReference type="PIRSR" id="PIRSR602326-1"/>
    </source>
</evidence>
<evidence type="ECO:0000313" key="12">
    <source>
        <dbReference type="EMBL" id="EIJ33672.1"/>
    </source>
</evidence>
<dbReference type="SUPFAM" id="SSF46626">
    <property type="entry name" value="Cytochrome c"/>
    <property type="match status" value="1"/>
</dbReference>
<keyword evidence="2 8" id="KW-0349">Heme</keyword>
<comment type="subcellular location">
    <subcellularLocation>
        <location evidence="1">Membrane</location>
    </subcellularLocation>
</comment>